<dbReference type="InterPro" id="IPR001952">
    <property type="entry name" value="Alkaline_phosphatase"/>
</dbReference>
<dbReference type="Proteomes" id="UP000677054">
    <property type="component" value="Unassembled WGS sequence"/>
</dbReference>
<feature type="binding site" evidence="3">
    <location>
        <position position="95"/>
    </location>
    <ligand>
        <name>Mg(2+)</name>
        <dbReference type="ChEBI" id="CHEBI:18420"/>
    </ligand>
</feature>
<dbReference type="OrthoDB" id="5818554at2759"/>
<dbReference type="EC" id="3.1.3.1" evidence="1"/>
<keyword evidence="3" id="KW-0479">Metal-binding</keyword>
<evidence type="ECO:0000256" key="3">
    <source>
        <dbReference type="PIRSR" id="PIRSR601952-2"/>
    </source>
</evidence>
<keyword evidence="5" id="KW-1185">Reference proteome</keyword>
<feature type="binding site" evidence="3">
    <location>
        <position position="341"/>
    </location>
    <ligand>
        <name>Zn(2+)</name>
        <dbReference type="ChEBI" id="CHEBI:29105"/>
        <label>2</label>
    </ligand>
</feature>
<dbReference type="AlphaFoldDB" id="A0A7R9A942"/>
<name>A0A7R9A942_9CRUS</name>
<keyword evidence="3" id="KW-0460">Magnesium</keyword>
<dbReference type="SMART" id="SM00098">
    <property type="entry name" value="alkPPc"/>
    <property type="match status" value="1"/>
</dbReference>
<evidence type="ECO:0000256" key="1">
    <source>
        <dbReference type="ARBA" id="ARBA00012647"/>
    </source>
</evidence>
<evidence type="ECO:0000256" key="2">
    <source>
        <dbReference type="PIRSR" id="PIRSR601952-1"/>
    </source>
</evidence>
<organism evidence="4">
    <name type="scientific">Darwinula stevensoni</name>
    <dbReference type="NCBI Taxonomy" id="69355"/>
    <lineage>
        <taxon>Eukaryota</taxon>
        <taxon>Metazoa</taxon>
        <taxon>Ecdysozoa</taxon>
        <taxon>Arthropoda</taxon>
        <taxon>Crustacea</taxon>
        <taxon>Oligostraca</taxon>
        <taxon>Ostracoda</taxon>
        <taxon>Podocopa</taxon>
        <taxon>Podocopida</taxon>
        <taxon>Darwinulocopina</taxon>
        <taxon>Darwinuloidea</taxon>
        <taxon>Darwinulidae</taxon>
        <taxon>Darwinula</taxon>
    </lineage>
</organism>
<feature type="binding site" evidence="3">
    <location>
        <position position="270"/>
    </location>
    <ligand>
        <name>Mg(2+)</name>
        <dbReference type="ChEBI" id="CHEBI:18420"/>
    </ligand>
</feature>
<protein>
    <recommendedName>
        <fullName evidence="1">alkaline phosphatase</fullName>
        <ecNumber evidence="1">3.1.3.1</ecNumber>
    </recommendedName>
</protein>
<comment type="cofactor">
    <cofactor evidence="3">
        <name>Mg(2+)</name>
        <dbReference type="ChEBI" id="CHEBI:18420"/>
    </cofactor>
    <text evidence="3">Binds 1 Mg(2+) ion.</text>
</comment>
<feature type="active site" description="Phosphoserine intermediate" evidence="2">
    <location>
        <position position="11"/>
    </location>
</feature>
<evidence type="ECO:0000313" key="5">
    <source>
        <dbReference type="Proteomes" id="UP000677054"/>
    </source>
</evidence>
<feature type="binding site" evidence="3">
    <location>
        <position position="300"/>
    </location>
    <ligand>
        <name>Zn(2+)</name>
        <dbReference type="ChEBI" id="CHEBI:29105"/>
        <label>2</label>
    </ligand>
</feature>
<evidence type="ECO:0000313" key="4">
    <source>
        <dbReference type="EMBL" id="CAD7249784.1"/>
    </source>
</evidence>
<dbReference type="CDD" id="cd16012">
    <property type="entry name" value="ALP"/>
    <property type="match status" value="1"/>
</dbReference>
<dbReference type="Gene3D" id="3.40.720.10">
    <property type="entry name" value="Alkaline Phosphatase, subunit A"/>
    <property type="match status" value="1"/>
</dbReference>
<sequence length="361" mass="40100">TYIANSQVGDSGACATALFCGVKGNFETVGLDPSGRYQDCSTARSAHVPCLFDWAHAEGKSRMDAIALSVLPWRMTVRSLAGKWTGIVTNTRITHATPAGLYAHSPSRYWEDDVRLSEQVLSGDLHGSPCKDIARQLVEDSPGKHIRVRGTARPRFQVVFGGGRRHLMPLGTKDPGDEREEGRRRDGRNLILDWVEQQRKAGRNGSYIWNGQQLRDLDPFKTDAVLGLFGHSHLSFEMDRNPEEPSLVEMTRKAVQILRRSPKGFLLVVEGSFRFRVRYREVKRSRLIFDDDERAAGRMDHAHHFNNAARALDEVLSLEASVEAAMELVDTSRTIVVVGGDHSHSLTLGGQAPRGNPILGL</sequence>
<dbReference type="InterPro" id="IPR017850">
    <property type="entry name" value="Alkaline_phosphatase_core_sf"/>
</dbReference>
<dbReference type="EMBL" id="LR902004">
    <property type="protein sequence ID" value="CAD7249784.1"/>
    <property type="molecule type" value="Genomic_DNA"/>
</dbReference>
<dbReference type="GO" id="GO:0046872">
    <property type="term" value="F:metal ion binding"/>
    <property type="evidence" value="ECO:0007669"/>
    <property type="project" value="UniProtKB-KW"/>
</dbReference>
<feature type="binding site" evidence="3">
    <location>
        <position position="342"/>
    </location>
    <ligand>
        <name>Zn(2+)</name>
        <dbReference type="ChEBI" id="CHEBI:29105"/>
        <label>2</label>
    </ligand>
</feature>
<dbReference type="EMBL" id="CAJPEV010002487">
    <property type="protein sequence ID" value="CAG0897069.1"/>
    <property type="molecule type" value="Genomic_DNA"/>
</dbReference>
<dbReference type="GO" id="GO:0004035">
    <property type="term" value="F:alkaline phosphatase activity"/>
    <property type="evidence" value="ECO:0007669"/>
    <property type="project" value="UniProtKB-EC"/>
</dbReference>
<feature type="non-terminal residue" evidence="4">
    <location>
        <position position="1"/>
    </location>
</feature>
<feature type="binding site" evidence="3">
    <location>
        <position position="97"/>
    </location>
    <ligand>
        <name>Mg(2+)</name>
        <dbReference type="ChEBI" id="CHEBI:18420"/>
    </ligand>
</feature>
<dbReference type="SUPFAM" id="SSF53649">
    <property type="entry name" value="Alkaline phosphatase-like"/>
    <property type="match status" value="1"/>
</dbReference>
<dbReference type="PANTHER" id="PTHR11596">
    <property type="entry name" value="ALKALINE PHOSPHATASE"/>
    <property type="match status" value="1"/>
</dbReference>
<dbReference type="Pfam" id="PF00245">
    <property type="entry name" value="Alk_phosphatase"/>
    <property type="match status" value="2"/>
</dbReference>
<proteinExistence type="predicted"/>
<comment type="cofactor">
    <cofactor evidence="3">
        <name>Zn(2+)</name>
        <dbReference type="ChEBI" id="CHEBI:29105"/>
    </cofactor>
    <text evidence="3">Binds 2 Zn(2+) ions.</text>
</comment>
<gene>
    <name evidence="4" type="ORF">DSTB1V02_LOCUS9571</name>
</gene>
<accession>A0A7R9A942</accession>
<feature type="binding site" evidence="3">
    <location>
        <position position="304"/>
    </location>
    <ligand>
        <name>Zn(2+)</name>
        <dbReference type="ChEBI" id="CHEBI:29105"/>
        <label>2</label>
    </ligand>
</feature>
<reference evidence="4" key="1">
    <citation type="submission" date="2020-11" db="EMBL/GenBank/DDBJ databases">
        <authorList>
            <person name="Tran Van P."/>
        </authorList>
    </citation>
    <scope>NUCLEOTIDE SEQUENCE</scope>
</reference>
<dbReference type="PANTHER" id="PTHR11596:SF91">
    <property type="entry name" value="ALKALINE PHOSPHATASE-RELATED"/>
    <property type="match status" value="1"/>
</dbReference>
<keyword evidence="3" id="KW-0862">Zinc</keyword>